<accession>A0AAD5QW50</accession>
<organism evidence="1 2">
    <name type="scientific">Parelaphostrongylus tenuis</name>
    <name type="common">Meningeal worm</name>
    <dbReference type="NCBI Taxonomy" id="148309"/>
    <lineage>
        <taxon>Eukaryota</taxon>
        <taxon>Metazoa</taxon>
        <taxon>Ecdysozoa</taxon>
        <taxon>Nematoda</taxon>
        <taxon>Chromadorea</taxon>
        <taxon>Rhabditida</taxon>
        <taxon>Rhabditina</taxon>
        <taxon>Rhabditomorpha</taxon>
        <taxon>Strongyloidea</taxon>
        <taxon>Metastrongylidae</taxon>
        <taxon>Parelaphostrongylus</taxon>
    </lineage>
</organism>
<evidence type="ECO:0000313" key="2">
    <source>
        <dbReference type="Proteomes" id="UP001196413"/>
    </source>
</evidence>
<keyword evidence="2" id="KW-1185">Reference proteome</keyword>
<reference evidence="1" key="1">
    <citation type="submission" date="2021-06" db="EMBL/GenBank/DDBJ databases">
        <title>Parelaphostrongylus tenuis whole genome reference sequence.</title>
        <authorList>
            <person name="Garwood T.J."/>
            <person name="Larsen P.A."/>
            <person name="Fountain-Jones N.M."/>
            <person name="Garbe J.R."/>
            <person name="Macchietto M.G."/>
            <person name="Kania S.A."/>
            <person name="Gerhold R.W."/>
            <person name="Richards J.E."/>
            <person name="Wolf T.M."/>
        </authorList>
    </citation>
    <scope>NUCLEOTIDE SEQUENCE</scope>
    <source>
        <strain evidence="1">MNPRO001-30</strain>
        <tissue evidence="1">Meninges</tissue>
    </source>
</reference>
<dbReference type="EMBL" id="JAHQIW010004320">
    <property type="protein sequence ID" value="KAJ1361946.1"/>
    <property type="molecule type" value="Genomic_DNA"/>
</dbReference>
<gene>
    <name evidence="1" type="ORF">KIN20_021334</name>
</gene>
<protein>
    <submittedName>
        <fullName evidence="1">Uncharacterized protein</fullName>
    </submittedName>
</protein>
<dbReference type="Proteomes" id="UP001196413">
    <property type="component" value="Unassembled WGS sequence"/>
</dbReference>
<evidence type="ECO:0000313" key="1">
    <source>
        <dbReference type="EMBL" id="KAJ1361946.1"/>
    </source>
</evidence>
<comment type="caution">
    <text evidence="1">The sequence shown here is derived from an EMBL/GenBank/DDBJ whole genome shotgun (WGS) entry which is preliminary data.</text>
</comment>
<sequence>MSPLLEEARSMGCEISFTLVDGEESAIHRIWYNWVLSGYEGADGKQTSFAGEKLLIGVLVTVRKLSLQALAPRRRFPKKLFLALLQEEILGSHCELL</sequence>
<proteinExistence type="predicted"/>
<name>A0AAD5QW50_PARTN</name>
<dbReference type="AlphaFoldDB" id="A0AAD5QW50"/>